<keyword evidence="2" id="KW-0964">Secreted</keyword>
<gene>
    <name evidence="7" type="ORF">CLOSTASPAR_05169</name>
</gene>
<dbReference type="EMBL" id="ACCJ01000427">
    <property type="protein sequence ID" value="EEG52769.1"/>
    <property type="molecule type" value="Genomic_DNA"/>
</dbReference>
<dbReference type="Proteomes" id="UP000004756">
    <property type="component" value="Unassembled WGS sequence"/>
</dbReference>
<dbReference type="Gene3D" id="2.60.40.10">
    <property type="entry name" value="Immunoglobulins"/>
    <property type="match status" value="3"/>
</dbReference>
<dbReference type="SUPFAM" id="SSF117074">
    <property type="entry name" value="Hypothetical protein PA1324"/>
    <property type="match status" value="2"/>
</dbReference>
<dbReference type="InterPro" id="IPR033764">
    <property type="entry name" value="Sdr_B"/>
</dbReference>
<feature type="region of interest" description="Disordered" evidence="5">
    <location>
        <begin position="2367"/>
        <end position="2387"/>
    </location>
</feature>
<feature type="domain" description="SD-repeat containing protein B" evidence="6">
    <location>
        <begin position="4855"/>
        <end position="4944"/>
    </location>
</feature>
<keyword evidence="4" id="KW-0175">Coiled coil</keyword>
<dbReference type="InterPro" id="IPR013783">
    <property type="entry name" value="Ig-like_fold"/>
</dbReference>
<dbReference type="Pfam" id="PF17210">
    <property type="entry name" value="SdrD_B"/>
    <property type="match status" value="1"/>
</dbReference>
<evidence type="ECO:0000256" key="5">
    <source>
        <dbReference type="SAM" id="MobiDB-lite"/>
    </source>
</evidence>
<dbReference type="GO" id="GO:0005576">
    <property type="term" value="C:extracellular region"/>
    <property type="evidence" value="ECO:0007669"/>
    <property type="project" value="UniProtKB-SubCell"/>
</dbReference>
<reference evidence="7 8" key="1">
    <citation type="submission" date="2009-02" db="EMBL/GenBank/DDBJ databases">
        <title>Draft genome sequence of Clostridium asparagiforme (DSM 15981).</title>
        <authorList>
            <person name="Sudarsanam P."/>
            <person name="Ley R."/>
            <person name="Guruge J."/>
            <person name="Turnbaugh P.J."/>
            <person name="Mahowald M."/>
            <person name="Liep D."/>
            <person name="Gordon J."/>
        </authorList>
    </citation>
    <scope>NUCLEOTIDE SEQUENCE [LARGE SCALE GENOMIC DNA]</scope>
    <source>
        <strain evidence="7 8">DSM 15981</strain>
    </source>
</reference>
<name>C0D7C2_9FIRM</name>
<evidence type="ECO:0000256" key="4">
    <source>
        <dbReference type="SAM" id="Coils"/>
    </source>
</evidence>
<comment type="subcellular location">
    <subcellularLocation>
        <location evidence="1">Secreted</location>
    </subcellularLocation>
</comment>
<feature type="region of interest" description="Disordered" evidence="5">
    <location>
        <begin position="5132"/>
        <end position="5157"/>
    </location>
</feature>
<dbReference type="HOGENOM" id="CLU_223259_0_0_9"/>
<feature type="compositionally biased region" description="Basic and acidic residues" evidence="5">
    <location>
        <begin position="5135"/>
        <end position="5147"/>
    </location>
</feature>
<feature type="region of interest" description="Disordered" evidence="5">
    <location>
        <begin position="864"/>
        <end position="887"/>
    </location>
</feature>
<feature type="compositionally biased region" description="Polar residues" evidence="5">
    <location>
        <begin position="865"/>
        <end position="880"/>
    </location>
</feature>
<evidence type="ECO:0000313" key="7">
    <source>
        <dbReference type="EMBL" id="EEG52769.1"/>
    </source>
</evidence>
<proteinExistence type="predicted"/>
<evidence type="ECO:0000259" key="6">
    <source>
        <dbReference type="Pfam" id="PF17210"/>
    </source>
</evidence>
<evidence type="ECO:0000313" key="8">
    <source>
        <dbReference type="Proteomes" id="UP000004756"/>
    </source>
</evidence>
<comment type="caution">
    <text evidence="7">The sequence shown here is derived from an EMBL/GenBank/DDBJ whole genome shotgun (WGS) entry which is preliminary data.</text>
</comment>
<keyword evidence="3" id="KW-0732">Signal</keyword>
<feature type="coiled-coil region" evidence="4">
    <location>
        <begin position="3983"/>
        <end position="4023"/>
    </location>
</feature>
<feature type="coiled-coil region" evidence="4">
    <location>
        <begin position="4507"/>
        <end position="4541"/>
    </location>
</feature>
<evidence type="ECO:0000256" key="1">
    <source>
        <dbReference type="ARBA" id="ARBA00004613"/>
    </source>
</evidence>
<sequence>MTEADGLLSGTSNPLVSKYMTYETADGTVTEEIGEARYYCVNLEAMFLDGVLDPVQLDTEDGSYFLQHNLLAFDYSLKVRTPWRIDYHQNLMRFFGPNKEGNATLTGVRERVPEGQPASDRFTEDPAELLFEGIFADRKYAAGEAHDSSRKKEWDLNSRPTVDTDPLVLSKIITNRIGLRLHMAGVNSVVNNNRYWDIDNYKKLRFVNRAAKINLSVNRLPYKNNLATASNAGQIIQVPDLTPLPENGDTFNNRPLGMNYNGNDYGKADPDGVKNPPRDLADMEHLVPGDRISYYVTAVNDKDEYPTESGEMRESITWNNPVLRFEAPEGTRIARWTYMPANYPLGEGKRVDANGHYLDADGNEILDDDGKPITDGNNSLIATQPLAITDPDGGVDGYKSIALEDIEAYDPRQPMDGGGYYSVPADQELKDLYSGMEMEKPNIFARFFRSAGSGTPEAEDVVRSIVWKINGDIPVNKGIRLLVVLEVEDPDNNGGSNMKGNFIAESLVAVGGLEAHGYEPFYFTSANPQSQAGSFTEQVYNHITLTDPDGNSYQAGALHTAASPATHLGADEARQEQIGSKDTVTYKRVQAGAEGAFEGDTETMVNGVHAQVLSGGMHIYTEQLPPDVAVSMEDHVDSKEAVLTIGEPQAAKQGSEGMIRNEVHKDLAYMDLTVDFITGNTYSAGETGDVRKLQGFFLNRMPDEDELSYNQTSYGGDRNVMATMYVQLRSDLDEAGQIRADLDGLNVPYDSSRPNADRWARNGYRKVYPKRAGYNPDGWSYYRESDGTYQLLDPRDVARFRLEYAALSASDSAKADEVDDYLTLPAVKLYGISRWADIKPSEAQKDYSYNYTVQVTQEWYRDSSMADNYTTPQPGETTEGSEGKTADEMEQEYKDANGIASTSTADDQSTEIEKNTYRYGIGTSVTYPVLRRMANMSLNAETFDSVEKATASDATPMDGYRPGQELWSRITAENIGRAQKQPVSRDSSGVLRIQYDGTEQGDNPYHWAEDTTKPAGAAPAPAAKEDVLGTGEIYQPVIIDKVPAQFVDIDPRMLPAGGESAVDGNVREVVISDWNNGPIQIRWWNADGTLKTMGTDYEPPQITVYAMTAGDIGGMQSYDRTLLNKVDAEIAPNDADPARTRAADTRYFVYTYTFKDQKLRTALAPGEKIEIVYRTTAKREGLPVTTYQSEDARTGGRVAYLPRFGEYSHSMYYNYYYYGLNTFDPAVDKTGDKLMDMSNLIHDVGFTGSRTGRKAALTPVVKNGTTVYEAVKNADGSDRLYPDSTGQQRYEFLDQSKTVIPGSKVTSYTSMDAGDNSKFFDGDLDSRSRQQVLVGAPLVGNQPDRVTELTYGRDWYSMLARNRTYGQVAPAGVKPEAGEYVNKGVETSMHWDETGDIGDWLPVADEDAGVGLKENILWAEDSLHLRMPWLYTATRFVTERYYAGDINGDYDQYDTRLTENALERMKGRSVYYADEKLRVYTPGIQYGDEYTARLSAVNYGDWALDGVTFTYVLPLGVMPNLNEDGTPDLKAFYGGAPASDDGYLAPEAIADQYVTAEVIQRPWDIVGTDYYPAAKTAADPVLADDYYNNTLETYGRENLPWVVRITVKQPLNGWWGRNITDNLTQKEKGYQITVDLKSVVYAQPDSERFYDMVYTEPWDDGIYVKDGEMQPDSDYCQIYDESHRSGDLTVRQNGAYPNTNNGNASYLVTGWLDRNNYQQIYGMNKVYQAKIGYWGVSTSNFWMFPAFTAYANGRNLFCAMYSAADGEIPAAVTDYKTVEGSGRDTVYSAVSGSQARLLVPVVRHWSEVADEQAGEPGHTVEDEKKLDEFYQNMEEPFKISLFAENQVVMKNITMGRNIQNNGTSSAGTVHYQDPVTDNYLNFINPFEESYNGTNYYQPSPSFDDIGGGWITGDGQKTKSGAKYPLPVLSTLLPEGIVPVDEQGKPWPGPSVSKEERDAWSNGEADFDLTVRNVSTLQDGTANQEITTGTNVTRERYRVSVSYIEEARRYMVRVIPVASNAAGLDYNPLTEPKNHADAQEVLNAPRLDWNQSLDIRVKVMAVELPEDQVNLEGVSQEAAWAKRGAADSNIMLNRWQQNRSFATSLVQGFRFLTDDRSVEEDNGLFMKLMSNPFSVGQEYSGYYMDGKYCNWYGCYNWHYHVFDDTRLDSTGPDGRIKDRRLLGDMIRGAETGVDGAGNLVDIEDYSPENIRKQSDLTLTNAMKGGLRAPLNVTYDRLDVNGSGSGYTIQDGLMVGDRFVANTMKIYVKNPNIMLDKRVALSVTEAGMGDNNGSPDYKGRDIHEYKIDDDGKLVRTGNCTNADGVEDVEAACLDDYTENPNIVLKEGLTFGYGGRVWYGVTVMNKHVDSPMHGEADSSVTGEQDPGAFARLDQPNEYLTDELGNRQKILDLTADGSKDKKPSNADLREYEAQLEVRRRKLAESGDVAHGAFVFSDYLPWVLAYDEGTKEDPGISIETYDSDGNPKALLDLNEARAQGWTIIDNTPKPKKGERDNRKFISITVIPPADPAAFGDRQSAYESIGNGKRPAGYLENGDKFTLKIRARVSDIPDVNKAENYDEDGMSTESFYNRVFVNLDCLDGNYGKLKDYVGAHYEADGKPWFGDQKKDAVSYYSGTAGKNTDEKVVIKDGEKLPVPTSVTDVKGVSIEKVYGGNWNQKEKEEKDRYAYDTAAGLKVVSPMGYGRVSTSRPMENRNGKAQDPAYRSTDDIAMYLAETSLVRGAVGEIYTIANLPLYGVGRDINRPDLTAENYKQYNAYKVTTTVTEIKTGRWYVPLSELCGNTPEEKEAYQKLLEEKLRIQVYYTLRSESKDMRQTIEDEFDINAHYEDDEEKPLIWHRLEAKDGQYPDGATLREQQSITVSKDIRDDINQIMWMVTSENPEKYPIPAGFRLDVDVNYDEDGKQDAHELENKGTGMNNGHYPNHYQYFATASPSEAEPDVATPGEASPSEAQRDDVPTNGGLITMRLGAYGSDGQAIKSDSYTANYTDIYVNYSDGKYCRLVSNDDRVEGSSKVPYPDLFARSGMILVLYTPVGEMKIDGNYLEYIQRAADGEPLPQDQCHYKWKDQIKLKDSSKVVSYVCTLDNIENERLEKYTDSEDREDIFVNPTIVIRVPPLLTINPNTLTYVPYDEVTSDLSVPLNPDYKRKNAYSETEPLYWTYKVVHRDYDKNGHFTTETEPSDFTDVTLDTKDIQPLQQSGNEKLLKFFFKGRLMPGDSIVIQYMARVTTTNEADPLAKGENKVTYGYATDDVGQPKWVKWTTSDDEAQDVGSHQVKDGKNYDEDDSSSDTLLEIKNDIISFDTVMSFPKFKAVTTVLEPGEVSTTNGKPVPVLEGEYYKYRLNMRNSQTFTPGDASAGMKVNPIFYDILPYEGDTKITGTESGGTWSAPVRGSKWNPWLELEEENFELKATSNADPQGEAGDDGIITFPEDTYKIWVGPVDVTRDESGAITELKPAGLEAMYSVKDRSRIKDNVDNFFQALGLTALDEEQELNWEVTELEEANVKKHHVTLAELKEYRESSGMTQAQYEEIRKGMRAIAVTFNNWEGVKNELYRMYASSDFWLSFKVETPLNLPVHSADRSAVSDEALKTQIGRYKAGNSFVGTAKDVYTSESAVLEVYVHNPADRTQIGDYVWLDTNINGKQDEVAYEVPETGTDFDRKLPKRVKEVDEYGNITYVPDWGKDGDKMKPDPGINGVKVELLNAFGQPCNYDGEAVELEPEGGFDENGRPMYYKLDENGNRLLDASGATSTTPYGPLTCVTKSDNYGNQGYYIFPNLKDGEYRLRFTMPEEYNEYGLTTWEIGNDKDLITMEVVEPGETWSPGGQPDGVGSFTAKNLTFVTADVIHAASGIKDEERVSYDVGVGLPVRYGGVAWLDEKEDEVSEHGYDGYYDSVENPHKDHQTDDYSESGFRHAYKDEGGNGLEAGITIIACVKGQEVDEQGNVIPAVDMHGRPMIVRPLPGYNITRTMEILKEEYRLLKEEDEEIRKAGGTESELTRLRADYEELNKKYPTRYPKLPEIDETPSDEELEAILAPFVGTYEFKYMIPGEQYVFYAIPPVDGATGKKIYKMSKTISGDPLAGRYENDGRYNGWTKEFTAAIPKDDSGKTQVVTNKAGQVLRYQDQRLIDFGLVSIDNTMLSGIVWDDDTDRDVLPGGAYAAYDGIRKDGYAGIEHVRVNLYAYAWVEDEGWLPLKKEDGDLKFVKEPAVATPAEATPEVTALSEATPSQAKPVDTTLTTAGGEWQFKLKPVLETGAESNKQYYLVGYRVEIPDVPKGYTVTTMHKEISGKKDLDEIDSDLSGNSWLYARREPGQWLNLETDVFDAKDPMTASMYLPYEKAETDENGLPDPNLHTIKLGDIYYDYDAQKTIEHVDAGLTPYAKGSVNGIVWNDAQMVNGKADYDGIRKNGDKGIEDVRVTLQYRIGDVDYASKSEADYMEDKDSDYSRNGTMIPDGTYVDLFTFNPDEYQPWEDETGEAYWISGKYILPRTLEAEERFLEDVKLEEKRIEALKKELEELIGQQTGAVNELSSLQTRLGNAENAKAADQALLNEKYEKQGGYERERADVEGRKARLEVLIDVRQQSINDLKEELKQDHTPEEIEEINGEIAELEAEAAGYEKEKNEAEAAYLKLNEQIWEIGNEIRELLARMESSELDISALKRQISLEKEELEKLSSEIEDKRRQSEEVYVETVSVRTDKDGCYTFPALPLFDEEQPVKPGRTRETFVQPEPYRYRILVEKAAGLSFTDLKVQKAGANDDNDSDIGLLTGYDYENGNMERYGVGRGSLGVSDSFALMEKMDEDVNAYDGRYHLRQDGDVPEQVRSKRHMLRDAGVLAFENRVTIGDYVWEDANGNGIQDNDERGVKGAAVILFRYNPEGEETYYTYELADMEPGTATASNAVATPDVAHSTIKNSGNAWLTGSGTDVTAAGTTKIRITGTVVRKGTWEPCSDLDGISLQYTDEDGHYQFRVPIADMSPDSAMNKVYRYRVQVYQPDGVETWKWTVAGGSKSGALDSNVIPANAFMDLSKQSMDQQFTEQLENGSLPEGTELTVAGIYDPADDGNSRLSPVGAVSGMPAYGVYRAGVSAEFAIYDGKISEEPGWTIDMRKIKDDLDQDAGLTAPEKEKEPTPDRRPSGGGGGGVPNVPKIIQAIVNGENPEEVPPLFMIPKTGVVPAGLTALGIAAIAGVVLLLTKRKKEDEE</sequence>
<organism evidence="7 8">
    <name type="scientific">[Clostridium] asparagiforme DSM 15981</name>
    <dbReference type="NCBI Taxonomy" id="518636"/>
    <lineage>
        <taxon>Bacteria</taxon>
        <taxon>Bacillati</taxon>
        <taxon>Bacillota</taxon>
        <taxon>Clostridia</taxon>
        <taxon>Lachnospirales</taxon>
        <taxon>Lachnospiraceae</taxon>
        <taxon>Enterocloster</taxon>
    </lineage>
</organism>
<evidence type="ECO:0000256" key="3">
    <source>
        <dbReference type="ARBA" id="ARBA00022729"/>
    </source>
</evidence>
<protein>
    <submittedName>
        <fullName evidence="7">LPXTG-motif cell wall anchor domain protein</fullName>
    </submittedName>
</protein>
<feature type="region of interest" description="Disordered" evidence="5">
    <location>
        <begin position="2949"/>
        <end position="2974"/>
    </location>
</feature>
<evidence type="ECO:0000256" key="2">
    <source>
        <dbReference type="ARBA" id="ARBA00022525"/>
    </source>
</evidence>
<keyword evidence="8" id="KW-1185">Reference proteome</keyword>
<accession>C0D7C2</accession>
<feature type="coiled-coil region" evidence="4">
    <location>
        <begin position="4584"/>
        <end position="4704"/>
    </location>
</feature>
<feature type="region of interest" description="Disordered" evidence="5">
    <location>
        <begin position="3279"/>
        <end position="3302"/>
    </location>
</feature>